<dbReference type="STRING" id="1033731.SAMN05444145_10581"/>
<organism evidence="1 2">
    <name type="scientific">Alistipes timonensis JC136</name>
    <dbReference type="NCBI Taxonomy" id="1033731"/>
    <lineage>
        <taxon>Bacteria</taxon>
        <taxon>Pseudomonadati</taxon>
        <taxon>Bacteroidota</taxon>
        <taxon>Bacteroidia</taxon>
        <taxon>Bacteroidales</taxon>
        <taxon>Rikenellaceae</taxon>
        <taxon>Alistipes</taxon>
    </lineage>
</organism>
<accession>A0A1H4CZ84</accession>
<dbReference type="Proteomes" id="UP000183253">
    <property type="component" value="Unassembled WGS sequence"/>
</dbReference>
<reference evidence="1 2" key="1">
    <citation type="submission" date="2016-10" db="EMBL/GenBank/DDBJ databases">
        <authorList>
            <person name="de Groot N.N."/>
        </authorList>
    </citation>
    <scope>NUCLEOTIDE SEQUENCE [LARGE SCALE GENOMIC DNA]</scope>
    <source>
        <strain evidence="1 2">DSM 25383</strain>
    </source>
</reference>
<gene>
    <name evidence="1" type="ORF">SAMN05444145_10581</name>
</gene>
<evidence type="ECO:0000313" key="1">
    <source>
        <dbReference type="EMBL" id="SEA65661.1"/>
    </source>
</evidence>
<dbReference type="Pfam" id="PF16407">
    <property type="entry name" value="PKD_2"/>
    <property type="match status" value="1"/>
</dbReference>
<dbReference type="InterPro" id="IPR032183">
    <property type="entry name" value="PKD-like"/>
</dbReference>
<dbReference type="AlphaFoldDB" id="A0A1H4CZ84"/>
<proteinExistence type="predicted"/>
<dbReference type="RefSeq" id="WP_020693249.1">
    <property type="nucleotide sequence ID" value="NZ_CAEG01000005.1"/>
</dbReference>
<sequence length="526" mass="57909">MTLASFAVSCYDDKSTSGEITDTVEIDTTGFGPKIEIANGSTLRLSPKVSPANDPDLAYEWKITVTSNGNETTFSKLSEEKDLERVITQAPSQKPYSLVFTVTNKRTGVQYMQRYNVYVISRMGDGVLVADTRDGATSDISLVRNKYVSAGYTGDTQYIRDSYSFTNGQKMEGVMRKLVYGPIGNTAQAFYVTAMTDKTLENLDASTHGVIQNFDQMFTFPPEKDKKFQTLGTNFNSVFFVYEGDIYAYARQINAITQTFSDPLNYVSPSQIANKKFGNEYLQVNADMGDVFFFDETKGAFYHMTPAAYPIAPLTAGTGGSVNFDPNALSGYTLIGSCRGEQVSRSPVHVRVHFILKDPQGAIDVYRLSNRYDPDFNNGSYFYESDGKYSAATCPDIENALCFEGSYKRSVIYYATKNKVYPCVIGGSAVGVNESGAFTAPAGEEITTMSLFREAWSYYDQQSTEMEVMEEDANQLLVATYNNTTQEGKVYVLPITGNSGSLGTADADHTFTGFGRITALGTQGKQ</sequence>
<evidence type="ECO:0000313" key="2">
    <source>
        <dbReference type="Proteomes" id="UP000183253"/>
    </source>
</evidence>
<name>A0A1H4CZ84_9BACT</name>
<keyword evidence="2" id="KW-1185">Reference proteome</keyword>
<protein>
    <submittedName>
        <fullName evidence="1">PKD-like family protein</fullName>
    </submittedName>
</protein>
<dbReference type="EMBL" id="FNRI01000005">
    <property type="protein sequence ID" value="SEA65661.1"/>
    <property type="molecule type" value="Genomic_DNA"/>
</dbReference>